<organism evidence="1 2">
    <name type="scientific">Bythopirellula goksoeyrii</name>
    <dbReference type="NCBI Taxonomy" id="1400387"/>
    <lineage>
        <taxon>Bacteria</taxon>
        <taxon>Pseudomonadati</taxon>
        <taxon>Planctomycetota</taxon>
        <taxon>Planctomycetia</taxon>
        <taxon>Pirellulales</taxon>
        <taxon>Lacipirellulaceae</taxon>
        <taxon>Bythopirellula</taxon>
    </lineage>
</organism>
<dbReference type="AlphaFoldDB" id="A0A5B9QC05"/>
<name>A0A5B9QC05_9BACT</name>
<gene>
    <name evidence="1" type="ORF">Pr1d_23960</name>
</gene>
<keyword evidence="2" id="KW-1185">Reference proteome</keyword>
<evidence type="ECO:0000313" key="1">
    <source>
        <dbReference type="EMBL" id="QEG35105.1"/>
    </source>
</evidence>
<dbReference type="KEGG" id="bgok:Pr1d_23960"/>
<accession>A0A5B9QC05</accession>
<protein>
    <submittedName>
        <fullName evidence="1">Uncharacterized protein</fullName>
    </submittedName>
</protein>
<reference evidence="1 2" key="1">
    <citation type="submission" date="2019-08" db="EMBL/GenBank/DDBJ databases">
        <title>Deep-cultivation of Planctomycetes and their phenomic and genomic characterization uncovers novel biology.</title>
        <authorList>
            <person name="Wiegand S."/>
            <person name="Jogler M."/>
            <person name="Boedeker C."/>
            <person name="Pinto D."/>
            <person name="Vollmers J."/>
            <person name="Rivas-Marin E."/>
            <person name="Kohn T."/>
            <person name="Peeters S.H."/>
            <person name="Heuer A."/>
            <person name="Rast P."/>
            <person name="Oberbeckmann S."/>
            <person name="Bunk B."/>
            <person name="Jeske O."/>
            <person name="Meyerdierks A."/>
            <person name="Storesund J.E."/>
            <person name="Kallscheuer N."/>
            <person name="Luecker S."/>
            <person name="Lage O.M."/>
            <person name="Pohl T."/>
            <person name="Merkel B.J."/>
            <person name="Hornburger P."/>
            <person name="Mueller R.-W."/>
            <person name="Bruemmer F."/>
            <person name="Labrenz M."/>
            <person name="Spormann A.M."/>
            <person name="Op den Camp H."/>
            <person name="Overmann J."/>
            <person name="Amann R."/>
            <person name="Jetten M.S.M."/>
            <person name="Mascher T."/>
            <person name="Medema M.H."/>
            <person name="Devos D.P."/>
            <person name="Kaster A.-K."/>
            <person name="Ovreas L."/>
            <person name="Rohde M."/>
            <person name="Galperin M.Y."/>
            <person name="Jogler C."/>
        </authorList>
    </citation>
    <scope>NUCLEOTIDE SEQUENCE [LARGE SCALE GENOMIC DNA]</scope>
    <source>
        <strain evidence="1 2">Pr1d</strain>
    </source>
</reference>
<proteinExistence type="predicted"/>
<dbReference type="Proteomes" id="UP000323917">
    <property type="component" value="Chromosome"/>
</dbReference>
<sequence length="66" mass="7097">MGDEGLASHPQNPEKTPLSERVYAQVQVNSPNTDPGLAILIEAWSTLDEETKASILAMIENDCEAG</sequence>
<evidence type="ECO:0000313" key="2">
    <source>
        <dbReference type="Proteomes" id="UP000323917"/>
    </source>
</evidence>
<dbReference type="EMBL" id="CP042913">
    <property type="protein sequence ID" value="QEG35105.1"/>
    <property type="molecule type" value="Genomic_DNA"/>
</dbReference>